<evidence type="ECO:0000313" key="2">
    <source>
        <dbReference type="Proteomes" id="UP001057375"/>
    </source>
</evidence>
<organism evidence="1 2">
    <name type="scientific">Aduncisulcus paluster</name>
    <dbReference type="NCBI Taxonomy" id="2918883"/>
    <lineage>
        <taxon>Eukaryota</taxon>
        <taxon>Metamonada</taxon>
        <taxon>Carpediemonas-like organisms</taxon>
        <taxon>Aduncisulcus</taxon>
    </lineage>
</organism>
<reference evidence="1" key="1">
    <citation type="submission" date="2022-03" db="EMBL/GenBank/DDBJ databases">
        <title>Draft genome sequence of Aduncisulcus paluster, a free-living microaerophilic Fornicata.</title>
        <authorList>
            <person name="Yuyama I."/>
            <person name="Kume K."/>
            <person name="Tamura T."/>
            <person name="Inagaki Y."/>
            <person name="Hashimoto T."/>
        </authorList>
    </citation>
    <scope>NUCLEOTIDE SEQUENCE</scope>
    <source>
        <strain evidence="1">NY0171</strain>
    </source>
</reference>
<comment type="caution">
    <text evidence="1">The sequence shown here is derived from an EMBL/GenBank/DDBJ whole genome shotgun (WGS) entry which is preliminary data.</text>
</comment>
<protein>
    <submittedName>
        <fullName evidence="1">Uncharacterized protein</fullName>
    </submittedName>
</protein>
<dbReference type="SUPFAM" id="SSF52047">
    <property type="entry name" value="RNI-like"/>
    <property type="match status" value="1"/>
</dbReference>
<dbReference type="Gene3D" id="3.80.10.10">
    <property type="entry name" value="Ribonuclease Inhibitor"/>
    <property type="match status" value="1"/>
</dbReference>
<keyword evidence="2" id="KW-1185">Reference proteome</keyword>
<sequence>MIKNVYKQIINYLSFVKTIPEQSLLLDLIFKLEFHSVSDIVRLDMCGFILCDKFIDDVVIPLLSCLPNLGYIRFANYVKQRQDFPFLQHSHPLSSAGIFRLLCELQAYQIYAFANGMKAFKHCTRIDDDSDSQDDPKSEQTSSRANLIDEFNLGPMHPIPRKRDADTSHKDFMDQYLGSIIVPPTSYSSISPFSSLSLRVSFGTYCIPLPHRRLYKMVCHLAFLRRASTLLNPNYPLPQTKTILDATILTNALHFVTEYLSTELEAYEFDRVFMIENVPWLFAKEFLLFASNSDSEFADGRYSCRCDHCKTRNALFIEDLRYLAPFHIFSWQMLSQMDDLKEYYDKSSMWRCDFVTTPLSPMHDDLIFIVLSQFPYFYIAAEETGLSCSIILKAMSIMKKRFDFGYELRTRKTQKGSEVISELLETELDDSSDNFECKYRQIMRSNCIFGSSCIPNNTLSFVLDISLENLKEFCSKTPQLSSFPKDIESLWHDLFNVFSTNNFYILPSPKIQSCPHSEQYPDLPKSIDCFESKFEEEDEEYSFNDFEESTNDDSSQYRYDSVAIDSHPIESSYTSVSAICTLIPKIKYLDNMTTQGSTSAEMLAQGRSISSAINTLHLQCAINERESIRRRNAIDLLKEEMKQMDKNCTIIPFPFIPFSHVSNYESLMTLYQIEPLFDWYDGTINDLISTFLCEYISPHGFLQPIPQIEQQLDSTPFEDSIEIEQSEMSTVEMMVIPPFLTKCTHITSLNLRMSSPFKTLYILNELLLSNSLVHIKKLTIESCTISHSLVPVFTSLLRNEPFLDIRDLSTRVSRSDNFKYLESLNLHRFVHDHLNDTEIEDICCSIEKYVPILKDLDIQACKFTPKQKLRLSVLQESATNIKLELDFDSESQIHEFSSKLRICVNLSSIDFGFNNSGIRCGSLIPSLCCLHKLQSLTINWASGSFTDGSETYFLGDAIKSMPMLNKICLHYLEFGSEESVEKFVDGLCSGPKFMIDFELCTVLIPFPMCVEHFARFIRSAQNSLEKFHLDLDVPFEPDLVHLRSFCGSLIEFPRSFAGCAHLSTLILRGIPSFDLPAFKVFTDIVSPLHIQYINISDCYFIGNEGALYMANAFHDEPEDEYIITMREIGCTHEISSRQIKRLSNGNVCLQLGF</sequence>
<name>A0ABQ5K359_9EUKA</name>
<evidence type="ECO:0000313" key="1">
    <source>
        <dbReference type="EMBL" id="GKT22992.1"/>
    </source>
</evidence>
<proteinExistence type="predicted"/>
<dbReference type="EMBL" id="BQXS01012437">
    <property type="protein sequence ID" value="GKT22992.1"/>
    <property type="molecule type" value="Genomic_DNA"/>
</dbReference>
<gene>
    <name evidence="1" type="ORF">ADUPG1_012292</name>
</gene>
<accession>A0ABQ5K359</accession>
<dbReference type="InterPro" id="IPR032675">
    <property type="entry name" value="LRR_dom_sf"/>
</dbReference>
<dbReference type="Proteomes" id="UP001057375">
    <property type="component" value="Unassembled WGS sequence"/>
</dbReference>